<dbReference type="GO" id="GO:0019323">
    <property type="term" value="P:pentose catabolic process"/>
    <property type="evidence" value="ECO:0007669"/>
    <property type="project" value="TreeGrafter"/>
</dbReference>
<evidence type="ECO:0000313" key="6">
    <source>
        <dbReference type="Proteomes" id="UP001161325"/>
    </source>
</evidence>
<dbReference type="GO" id="GO:0046872">
    <property type="term" value="F:metal ion binding"/>
    <property type="evidence" value="ECO:0007669"/>
    <property type="project" value="UniProtKB-KW"/>
</dbReference>
<comment type="caution">
    <text evidence="5">The sequence shown here is derived from an EMBL/GenBank/DDBJ whole genome shotgun (WGS) entry which is preliminary data.</text>
</comment>
<feature type="compositionally biased region" description="Low complexity" evidence="3">
    <location>
        <begin position="205"/>
        <end position="220"/>
    </location>
</feature>
<feature type="region of interest" description="Disordered" evidence="3">
    <location>
        <begin position="205"/>
        <end position="227"/>
    </location>
</feature>
<name>A0AA37Q575_9BACT</name>
<dbReference type="InterPro" id="IPR001303">
    <property type="entry name" value="Aldolase_II/adducin_N"/>
</dbReference>
<accession>A0AA37Q575</accession>
<keyword evidence="2" id="KW-0456">Lyase</keyword>
<dbReference type="InterPro" id="IPR050197">
    <property type="entry name" value="Aldolase_class_II_sugar_metab"/>
</dbReference>
<dbReference type="SMART" id="SM01007">
    <property type="entry name" value="Aldolase_II"/>
    <property type="match status" value="1"/>
</dbReference>
<feature type="domain" description="Class II aldolase/adducin N-terminal" evidence="4">
    <location>
        <begin position="11"/>
        <end position="187"/>
    </location>
</feature>
<protein>
    <submittedName>
        <fullName evidence="5">Aldolase</fullName>
    </submittedName>
</protein>
<keyword evidence="6" id="KW-1185">Reference proteome</keyword>
<evidence type="ECO:0000256" key="1">
    <source>
        <dbReference type="ARBA" id="ARBA00022723"/>
    </source>
</evidence>
<dbReference type="AlphaFoldDB" id="A0AA37Q575"/>
<evidence type="ECO:0000313" key="5">
    <source>
        <dbReference type="EMBL" id="GLC26559.1"/>
    </source>
</evidence>
<gene>
    <name evidence="5" type="ORF">rosag_30720</name>
</gene>
<dbReference type="GO" id="GO:0005829">
    <property type="term" value="C:cytosol"/>
    <property type="evidence" value="ECO:0007669"/>
    <property type="project" value="TreeGrafter"/>
</dbReference>
<evidence type="ECO:0000256" key="3">
    <source>
        <dbReference type="SAM" id="MobiDB-lite"/>
    </source>
</evidence>
<reference evidence="5" key="1">
    <citation type="submission" date="2022-08" db="EMBL/GenBank/DDBJ databases">
        <title>Draft genome sequencing of Roseisolibacter agri AW1220.</title>
        <authorList>
            <person name="Tobiishi Y."/>
            <person name="Tonouchi A."/>
        </authorList>
    </citation>
    <scope>NUCLEOTIDE SEQUENCE</scope>
    <source>
        <strain evidence="5">AW1220</strain>
    </source>
</reference>
<dbReference type="PANTHER" id="PTHR22789:SF0">
    <property type="entry name" value="3-OXO-TETRONATE 4-PHOSPHATE DECARBOXYLASE-RELATED"/>
    <property type="match status" value="1"/>
</dbReference>
<dbReference type="RefSeq" id="WP_284351009.1">
    <property type="nucleotide sequence ID" value="NZ_BRXS01000004.1"/>
</dbReference>
<keyword evidence="1" id="KW-0479">Metal-binding</keyword>
<dbReference type="InterPro" id="IPR036409">
    <property type="entry name" value="Aldolase_II/adducin_N_sf"/>
</dbReference>
<dbReference type="PANTHER" id="PTHR22789">
    <property type="entry name" value="FUCULOSE PHOSPHATE ALDOLASE"/>
    <property type="match status" value="1"/>
</dbReference>
<organism evidence="5 6">
    <name type="scientific">Roseisolibacter agri</name>
    <dbReference type="NCBI Taxonomy" id="2014610"/>
    <lineage>
        <taxon>Bacteria</taxon>
        <taxon>Pseudomonadati</taxon>
        <taxon>Gemmatimonadota</taxon>
        <taxon>Gemmatimonadia</taxon>
        <taxon>Gemmatimonadales</taxon>
        <taxon>Gemmatimonadaceae</taxon>
        <taxon>Roseisolibacter</taxon>
    </lineage>
</organism>
<dbReference type="Pfam" id="PF00596">
    <property type="entry name" value="Aldolase_II"/>
    <property type="match status" value="1"/>
</dbReference>
<sequence length="227" mass="23391">MTAERAAMMRAAIVRVCRRLWERGLIAGPDGNVSVRLGPDRLLVTPSGGAKVDIAEADLLEVDLEGRVMAGAGQASSELAMHLAIYRARPDVGAVVHAHPPTATGFAVAGETLPDGVLPELICQMGAVALVPYFTPGTPAAAAAFAPYLSGHSAFLLANHGATTVGATLDEAHRRMESLEHAARILLAARLVGRVTPLTDEQRAALQAPAAPTTAFTAPPLDGGEAG</sequence>
<dbReference type="SUPFAM" id="SSF53639">
    <property type="entry name" value="AraD/HMP-PK domain-like"/>
    <property type="match status" value="1"/>
</dbReference>
<dbReference type="EMBL" id="BRXS01000004">
    <property type="protein sequence ID" value="GLC26559.1"/>
    <property type="molecule type" value="Genomic_DNA"/>
</dbReference>
<evidence type="ECO:0000256" key="2">
    <source>
        <dbReference type="ARBA" id="ARBA00023239"/>
    </source>
</evidence>
<proteinExistence type="predicted"/>
<dbReference type="Proteomes" id="UP001161325">
    <property type="component" value="Unassembled WGS sequence"/>
</dbReference>
<evidence type="ECO:0000259" key="4">
    <source>
        <dbReference type="SMART" id="SM01007"/>
    </source>
</evidence>
<dbReference type="GO" id="GO:0016832">
    <property type="term" value="F:aldehyde-lyase activity"/>
    <property type="evidence" value="ECO:0007669"/>
    <property type="project" value="TreeGrafter"/>
</dbReference>
<dbReference type="Gene3D" id="3.40.225.10">
    <property type="entry name" value="Class II aldolase/adducin N-terminal domain"/>
    <property type="match status" value="1"/>
</dbReference>